<organism evidence="5 6">
    <name type="scientific">Pseudofrankia asymbiotica</name>
    <dbReference type="NCBI Taxonomy" id="1834516"/>
    <lineage>
        <taxon>Bacteria</taxon>
        <taxon>Bacillati</taxon>
        <taxon>Actinomycetota</taxon>
        <taxon>Actinomycetes</taxon>
        <taxon>Frankiales</taxon>
        <taxon>Frankiaceae</taxon>
        <taxon>Pseudofrankia</taxon>
    </lineage>
</organism>
<feature type="compositionally biased region" description="Basic and acidic residues" evidence="3">
    <location>
        <begin position="260"/>
        <end position="270"/>
    </location>
</feature>
<accession>A0A1V2I4B5</accession>
<dbReference type="STRING" id="1834516.BL253_28960"/>
<evidence type="ECO:0000256" key="3">
    <source>
        <dbReference type="SAM" id="MobiDB-lite"/>
    </source>
</evidence>
<feature type="compositionally biased region" description="Low complexity" evidence="3">
    <location>
        <begin position="274"/>
        <end position="287"/>
    </location>
</feature>
<keyword evidence="1 5" id="KW-0808">Transferase</keyword>
<reference evidence="6" key="1">
    <citation type="submission" date="2016-10" db="EMBL/GenBank/DDBJ databases">
        <title>Frankia sp. NRRL B-16386 Genome sequencing.</title>
        <authorList>
            <person name="Ghodhbane-Gtari F."/>
            <person name="Swanson E."/>
            <person name="Gueddou A."/>
            <person name="Hezbri K."/>
            <person name="Ktari K."/>
            <person name="Nouioui I."/>
            <person name="Morris K."/>
            <person name="Simpson S."/>
            <person name="Abebe-Akele F."/>
            <person name="Thomas K."/>
            <person name="Gtari M."/>
            <person name="Tisa L.S."/>
        </authorList>
    </citation>
    <scope>NUCLEOTIDE SEQUENCE [LARGE SCALE GENOMIC DNA]</scope>
    <source>
        <strain evidence="6">NRRL B-16386</strain>
    </source>
</reference>
<dbReference type="Pfam" id="PF01553">
    <property type="entry name" value="Acyltransferase"/>
    <property type="match status" value="1"/>
</dbReference>
<dbReference type="GO" id="GO:0003841">
    <property type="term" value="F:1-acylglycerol-3-phosphate O-acyltransferase activity"/>
    <property type="evidence" value="ECO:0007669"/>
    <property type="project" value="TreeGrafter"/>
</dbReference>
<dbReference type="EMBL" id="MOMC01000066">
    <property type="protein sequence ID" value="ONH24900.1"/>
    <property type="molecule type" value="Genomic_DNA"/>
</dbReference>
<gene>
    <name evidence="5" type="ORF">BL253_28960</name>
</gene>
<protein>
    <submittedName>
        <fullName evidence="5">1-acyl-sn-glycerol-3-phosphate acyltransferase</fullName>
    </submittedName>
</protein>
<name>A0A1V2I4B5_9ACTN</name>
<evidence type="ECO:0000259" key="4">
    <source>
        <dbReference type="SMART" id="SM00563"/>
    </source>
</evidence>
<evidence type="ECO:0000256" key="2">
    <source>
        <dbReference type="ARBA" id="ARBA00023315"/>
    </source>
</evidence>
<dbReference type="GO" id="GO:0005886">
    <property type="term" value="C:plasma membrane"/>
    <property type="evidence" value="ECO:0007669"/>
    <property type="project" value="TreeGrafter"/>
</dbReference>
<dbReference type="GO" id="GO:0006654">
    <property type="term" value="P:phosphatidic acid biosynthetic process"/>
    <property type="evidence" value="ECO:0007669"/>
    <property type="project" value="TreeGrafter"/>
</dbReference>
<evidence type="ECO:0000313" key="6">
    <source>
        <dbReference type="Proteomes" id="UP000188929"/>
    </source>
</evidence>
<dbReference type="AlphaFoldDB" id="A0A1V2I4B5"/>
<feature type="compositionally biased region" description="Low complexity" evidence="3">
    <location>
        <begin position="236"/>
        <end position="250"/>
    </location>
</feature>
<dbReference type="OrthoDB" id="3210041at2"/>
<dbReference type="PANTHER" id="PTHR10434:SF55">
    <property type="entry name" value="POSSIBLE ACYLTRANSFERASE"/>
    <property type="match status" value="1"/>
</dbReference>
<keyword evidence="6" id="KW-1185">Reference proteome</keyword>
<comment type="caution">
    <text evidence="5">The sequence shown here is derived from an EMBL/GenBank/DDBJ whole genome shotgun (WGS) entry which is preliminary data.</text>
</comment>
<evidence type="ECO:0000313" key="5">
    <source>
        <dbReference type="EMBL" id="ONH24900.1"/>
    </source>
</evidence>
<dbReference type="CDD" id="cd07989">
    <property type="entry name" value="LPLAT_AGPAT-like"/>
    <property type="match status" value="1"/>
</dbReference>
<keyword evidence="2 5" id="KW-0012">Acyltransferase</keyword>
<evidence type="ECO:0000256" key="1">
    <source>
        <dbReference type="ARBA" id="ARBA00022679"/>
    </source>
</evidence>
<dbReference type="InterPro" id="IPR002123">
    <property type="entry name" value="Plipid/glycerol_acylTrfase"/>
</dbReference>
<dbReference type="Proteomes" id="UP000188929">
    <property type="component" value="Unassembled WGS sequence"/>
</dbReference>
<proteinExistence type="predicted"/>
<dbReference type="PANTHER" id="PTHR10434">
    <property type="entry name" value="1-ACYL-SN-GLYCEROL-3-PHOSPHATE ACYLTRANSFERASE"/>
    <property type="match status" value="1"/>
</dbReference>
<sequence length="294" mass="31173">MAEYVYRPVISVALGLFRALDLKLDVRGKENIPATGGAVVLINHISYLDFALAGVPFWHERKRMVRFMAKKSTFESKVTGPLMRGMHHIPVDRAAGAGSLKVAIDALRAGELVGVFPEATIHPHYRLAPFKSGAARMASEADVPVIPLVIWGSQRIMTKGQPRNLRKARHTPVSLTVGAPIPPAELADPAAGTALLFDAMSKLLDEDQRRYPPPAPGEPDWWQPAHLGGSAPPRPDAAAARPGDAPAGAPTAHPLPGQAPREKTLVERVPPEQAPTAGEGTATAPAGQPAPPAV</sequence>
<dbReference type="SMART" id="SM00563">
    <property type="entry name" value="PlsC"/>
    <property type="match status" value="1"/>
</dbReference>
<dbReference type="SUPFAM" id="SSF69593">
    <property type="entry name" value="Glycerol-3-phosphate (1)-acyltransferase"/>
    <property type="match status" value="1"/>
</dbReference>
<dbReference type="RefSeq" id="WP_076820562.1">
    <property type="nucleotide sequence ID" value="NZ_MOMC01000066.1"/>
</dbReference>
<feature type="region of interest" description="Disordered" evidence="3">
    <location>
        <begin position="207"/>
        <end position="294"/>
    </location>
</feature>
<feature type="domain" description="Phospholipid/glycerol acyltransferase" evidence="4">
    <location>
        <begin position="38"/>
        <end position="153"/>
    </location>
</feature>